<feature type="transmembrane region" description="Helical" evidence="1">
    <location>
        <begin position="118"/>
        <end position="135"/>
    </location>
</feature>
<keyword evidence="3" id="KW-1185">Reference proteome</keyword>
<dbReference type="RefSeq" id="WP_191266488.1">
    <property type="nucleotide sequence ID" value="NZ_BMXJ01000001.1"/>
</dbReference>
<feature type="transmembrane region" description="Helical" evidence="1">
    <location>
        <begin position="22"/>
        <end position="40"/>
    </location>
</feature>
<reference evidence="2 3" key="1">
    <citation type="submission" date="2020-10" db="EMBL/GenBank/DDBJ databases">
        <title>Sequencing the genomes of 1000 actinobacteria strains.</title>
        <authorList>
            <person name="Klenk H.-P."/>
        </authorList>
    </citation>
    <scope>NUCLEOTIDE SEQUENCE [LARGE SCALE GENOMIC DNA]</scope>
    <source>
        <strain evidence="2 3">DSM 45157</strain>
    </source>
</reference>
<accession>A0ABR9HM61</accession>
<evidence type="ECO:0000313" key="3">
    <source>
        <dbReference type="Proteomes" id="UP000598217"/>
    </source>
</evidence>
<evidence type="ECO:0000313" key="2">
    <source>
        <dbReference type="EMBL" id="MBE1460113.1"/>
    </source>
</evidence>
<evidence type="ECO:0000256" key="1">
    <source>
        <dbReference type="SAM" id="Phobius"/>
    </source>
</evidence>
<keyword evidence="1" id="KW-1133">Transmembrane helix</keyword>
<organism evidence="2 3">
    <name type="scientific">Nocardiopsis terrae</name>
    <dbReference type="NCBI Taxonomy" id="372655"/>
    <lineage>
        <taxon>Bacteria</taxon>
        <taxon>Bacillati</taxon>
        <taxon>Actinomycetota</taxon>
        <taxon>Actinomycetes</taxon>
        <taxon>Streptosporangiales</taxon>
        <taxon>Nocardiopsidaceae</taxon>
        <taxon>Nocardiopsis</taxon>
    </lineage>
</organism>
<comment type="caution">
    <text evidence="2">The sequence shown here is derived from an EMBL/GenBank/DDBJ whole genome shotgun (WGS) entry which is preliminary data.</text>
</comment>
<dbReference type="Proteomes" id="UP000598217">
    <property type="component" value="Unassembled WGS sequence"/>
</dbReference>
<gene>
    <name evidence="2" type="ORF">H4W79_004327</name>
</gene>
<name>A0ABR9HM61_9ACTN</name>
<protein>
    <submittedName>
        <fullName evidence="2">Cytochrome bd-type quinol oxidase subunit 2</fullName>
    </submittedName>
</protein>
<proteinExistence type="predicted"/>
<keyword evidence="1" id="KW-0472">Membrane</keyword>
<feature type="transmembrane region" description="Helical" evidence="1">
    <location>
        <begin position="52"/>
        <end position="72"/>
    </location>
</feature>
<dbReference type="EMBL" id="JADBDY010000001">
    <property type="protein sequence ID" value="MBE1460113.1"/>
    <property type="molecule type" value="Genomic_DNA"/>
</dbReference>
<keyword evidence="1" id="KW-0812">Transmembrane</keyword>
<sequence length="149" mass="15486">MSEAPETGPVADRTLRTGPGRVLVAVYAVFALAATARGSYQLVTRFEEAPAAYGLSVLAGVVYLVAAVGLARAGRTSRVVALVSVSVEMAGVLVVGALSVFASGVFPDDTVWSGFGSGYLFIPLVLPALGLWWILHVHRLDREAQATGA</sequence>
<feature type="transmembrane region" description="Helical" evidence="1">
    <location>
        <begin position="79"/>
        <end position="106"/>
    </location>
</feature>